<evidence type="ECO:0000313" key="2">
    <source>
        <dbReference type="Proteomes" id="UP000184063"/>
    </source>
</evidence>
<dbReference type="EMBL" id="KV878244">
    <property type="protein sequence ID" value="OJZ84678.1"/>
    <property type="molecule type" value="Genomic_DNA"/>
</dbReference>
<protein>
    <submittedName>
        <fullName evidence="1">Uncharacterized protein</fullName>
    </submittedName>
</protein>
<evidence type="ECO:0000313" key="1">
    <source>
        <dbReference type="EMBL" id="OJZ84678.1"/>
    </source>
</evidence>
<accession>A0A1M3TD59</accession>
<name>A0A1M3TD59_ASPLC</name>
<sequence length="178" mass="19023">MVDIYTMSATPHPILLLGAASCVSLACTHGLVISLKVSIDLYFSLISRRHCAGPVRVFMIAATLRTLMSASGIVTDSLLLKGLDFIVAAWMREVVQGPVASSVRSIFFSPDTSGLIQTQCVSRRFCSLRHCPAKILTSLQLVSSVGLEIGAERSPSGGVSLYILIQAHHTSQYVSNGS</sequence>
<dbReference type="VEuPathDB" id="FungiDB:ASPFODRAFT_34908"/>
<proteinExistence type="predicted"/>
<reference evidence="2" key="1">
    <citation type="journal article" date="2017" name="Genome Biol.">
        <title>Comparative genomics reveals high biological diversity and specific adaptations in the industrially and medically important fungal genus Aspergillus.</title>
        <authorList>
            <person name="de Vries R.P."/>
            <person name="Riley R."/>
            <person name="Wiebenga A."/>
            <person name="Aguilar-Osorio G."/>
            <person name="Amillis S."/>
            <person name="Uchima C.A."/>
            <person name="Anderluh G."/>
            <person name="Asadollahi M."/>
            <person name="Askin M."/>
            <person name="Barry K."/>
            <person name="Battaglia E."/>
            <person name="Bayram O."/>
            <person name="Benocci T."/>
            <person name="Braus-Stromeyer S.A."/>
            <person name="Caldana C."/>
            <person name="Canovas D."/>
            <person name="Cerqueira G.C."/>
            <person name="Chen F."/>
            <person name="Chen W."/>
            <person name="Choi C."/>
            <person name="Clum A."/>
            <person name="Dos Santos R.A."/>
            <person name="Damasio A.R."/>
            <person name="Diallinas G."/>
            <person name="Emri T."/>
            <person name="Fekete E."/>
            <person name="Flipphi M."/>
            <person name="Freyberg S."/>
            <person name="Gallo A."/>
            <person name="Gournas C."/>
            <person name="Habgood R."/>
            <person name="Hainaut M."/>
            <person name="Harispe M.L."/>
            <person name="Henrissat B."/>
            <person name="Hilden K.S."/>
            <person name="Hope R."/>
            <person name="Hossain A."/>
            <person name="Karabika E."/>
            <person name="Karaffa L."/>
            <person name="Karanyi Z."/>
            <person name="Krasevec N."/>
            <person name="Kuo A."/>
            <person name="Kusch H."/>
            <person name="LaButti K."/>
            <person name="Lagendijk E.L."/>
            <person name="Lapidus A."/>
            <person name="Levasseur A."/>
            <person name="Lindquist E."/>
            <person name="Lipzen A."/>
            <person name="Logrieco A.F."/>
            <person name="MacCabe A."/>
            <person name="Maekelae M.R."/>
            <person name="Malavazi I."/>
            <person name="Melin P."/>
            <person name="Meyer V."/>
            <person name="Mielnichuk N."/>
            <person name="Miskei M."/>
            <person name="Molnar A.P."/>
            <person name="Mule G."/>
            <person name="Ngan C.Y."/>
            <person name="Orejas M."/>
            <person name="Orosz E."/>
            <person name="Ouedraogo J.P."/>
            <person name="Overkamp K.M."/>
            <person name="Park H.-S."/>
            <person name="Perrone G."/>
            <person name="Piumi F."/>
            <person name="Punt P.J."/>
            <person name="Ram A.F."/>
            <person name="Ramon A."/>
            <person name="Rauscher S."/>
            <person name="Record E."/>
            <person name="Riano-Pachon D.M."/>
            <person name="Robert V."/>
            <person name="Roehrig J."/>
            <person name="Ruller R."/>
            <person name="Salamov A."/>
            <person name="Salih N.S."/>
            <person name="Samson R.A."/>
            <person name="Sandor E."/>
            <person name="Sanguinetti M."/>
            <person name="Schuetze T."/>
            <person name="Sepcic K."/>
            <person name="Shelest E."/>
            <person name="Sherlock G."/>
            <person name="Sophianopoulou V."/>
            <person name="Squina F.M."/>
            <person name="Sun H."/>
            <person name="Susca A."/>
            <person name="Todd R.B."/>
            <person name="Tsang A."/>
            <person name="Unkles S.E."/>
            <person name="van de Wiele N."/>
            <person name="van Rossen-Uffink D."/>
            <person name="Oliveira J.V."/>
            <person name="Vesth T.C."/>
            <person name="Visser J."/>
            <person name="Yu J.-H."/>
            <person name="Zhou M."/>
            <person name="Andersen M.R."/>
            <person name="Archer D.B."/>
            <person name="Baker S.E."/>
            <person name="Benoit I."/>
            <person name="Brakhage A.A."/>
            <person name="Braus G.H."/>
            <person name="Fischer R."/>
            <person name="Frisvad J.C."/>
            <person name="Goldman G.H."/>
            <person name="Houbraken J."/>
            <person name="Oakley B."/>
            <person name="Pocsi I."/>
            <person name="Scazzocchio C."/>
            <person name="Seiboth B."/>
            <person name="vanKuyk P.A."/>
            <person name="Wortman J."/>
            <person name="Dyer P.S."/>
            <person name="Grigoriev I.V."/>
        </authorList>
    </citation>
    <scope>NUCLEOTIDE SEQUENCE [LARGE SCALE GENOMIC DNA]</scope>
    <source>
        <strain evidence="2">CBS 106.47</strain>
    </source>
</reference>
<gene>
    <name evidence="1" type="ORF">ASPFODRAFT_34908</name>
</gene>
<dbReference type="AlphaFoldDB" id="A0A1M3TD59"/>
<dbReference type="Proteomes" id="UP000184063">
    <property type="component" value="Unassembled WGS sequence"/>
</dbReference>
<organism evidence="1 2">
    <name type="scientific">Aspergillus luchuensis (strain CBS 106.47)</name>
    <dbReference type="NCBI Taxonomy" id="1137211"/>
    <lineage>
        <taxon>Eukaryota</taxon>
        <taxon>Fungi</taxon>
        <taxon>Dikarya</taxon>
        <taxon>Ascomycota</taxon>
        <taxon>Pezizomycotina</taxon>
        <taxon>Eurotiomycetes</taxon>
        <taxon>Eurotiomycetidae</taxon>
        <taxon>Eurotiales</taxon>
        <taxon>Aspergillaceae</taxon>
        <taxon>Aspergillus</taxon>
        <taxon>Aspergillus subgen. Circumdati</taxon>
    </lineage>
</organism>